<dbReference type="InterPro" id="IPR036815">
    <property type="entry name" value="14-3-3_dom_sf"/>
</dbReference>
<dbReference type="Proteomes" id="UP000886595">
    <property type="component" value="Unassembled WGS sequence"/>
</dbReference>
<dbReference type="AlphaFoldDB" id="A0A8X8BB82"/>
<proteinExistence type="inferred from homology"/>
<comment type="caution">
    <text evidence="3">The sequence shown here is derived from an EMBL/GenBank/DDBJ whole genome shotgun (WGS) entry which is preliminary data.</text>
</comment>
<protein>
    <recommendedName>
        <fullName evidence="2">14-3-3 domain-containing protein</fullName>
    </recommendedName>
</protein>
<accession>A0A8X8BB82</accession>
<sequence>MARLSVLLAASQRNYVYVAKLAQKTKRYEEMVQFMEQFVTDATPIEYLTVEERNLLSIAYKNLIGSPSAAWRIVS</sequence>
<gene>
    <name evidence="3" type="ORF">Bca52824_011523</name>
</gene>
<dbReference type="PANTHER" id="PTHR18860">
    <property type="entry name" value="14-3-3 PROTEIN"/>
    <property type="match status" value="1"/>
</dbReference>
<feature type="domain" description="14-3-3" evidence="2">
    <location>
        <begin position="19"/>
        <end position="75"/>
    </location>
</feature>
<comment type="similarity">
    <text evidence="1">Belongs to the 14-3-3 family.</text>
</comment>
<evidence type="ECO:0000313" key="3">
    <source>
        <dbReference type="EMBL" id="KAG2328795.1"/>
    </source>
</evidence>
<evidence type="ECO:0000259" key="2">
    <source>
        <dbReference type="Pfam" id="PF00244"/>
    </source>
</evidence>
<dbReference type="EMBL" id="JAAMPC010000002">
    <property type="protein sequence ID" value="KAG2328795.1"/>
    <property type="molecule type" value="Genomic_DNA"/>
</dbReference>
<dbReference type="InterPro" id="IPR000308">
    <property type="entry name" value="14-3-3"/>
</dbReference>
<dbReference type="Gene3D" id="1.20.190.20">
    <property type="entry name" value="14-3-3 domain"/>
    <property type="match status" value="1"/>
</dbReference>
<keyword evidence="4" id="KW-1185">Reference proteome</keyword>
<dbReference type="InterPro" id="IPR023410">
    <property type="entry name" value="14-3-3_domain"/>
</dbReference>
<dbReference type="SUPFAM" id="SSF48445">
    <property type="entry name" value="14-3-3 protein"/>
    <property type="match status" value="1"/>
</dbReference>
<name>A0A8X8BB82_BRACI</name>
<organism evidence="3 4">
    <name type="scientific">Brassica carinata</name>
    <name type="common">Ethiopian mustard</name>
    <name type="synonym">Abyssinian cabbage</name>
    <dbReference type="NCBI Taxonomy" id="52824"/>
    <lineage>
        <taxon>Eukaryota</taxon>
        <taxon>Viridiplantae</taxon>
        <taxon>Streptophyta</taxon>
        <taxon>Embryophyta</taxon>
        <taxon>Tracheophyta</taxon>
        <taxon>Spermatophyta</taxon>
        <taxon>Magnoliopsida</taxon>
        <taxon>eudicotyledons</taxon>
        <taxon>Gunneridae</taxon>
        <taxon>Pentapetalae</taxon>
        <taxon>rosids</taxon>
        <taxon>malvids</taxon>
        <taxon>Brassicales</taxon>
        <taxon>Brassicaceae</taxon>
        <taxon>Brassiceae</taxon>
        <taxon>Brassica</taxon>
    </lineage>
</organism>
<evidence type="ECO:0000256" key="1">
    <source>
        <dbReference type="ARBA" id="ARBA00006141"/>
    </source>
</evidence>
<evidence type="ECO:0000313" key="4">
    <source>
        <dbReference type="Proteomes" id="UP000886595"/>
    </source>
</evidence>
<dbReference type="OrthoDB" id="1556409at2759"/>
<reference evidence="3 4" key="1">
    <citation type="submission" date="2020-02" db="EMBL/GenBank/DDBJ databases">
        <authorList>
            <person name="Ma Q."/>
            <person name="Huang Y."/>
            <person name="Song X."/>
            <person name="Pei D."/>
        </authorList>
    </citation>
    <scope>NUCLEOTIDE SEQUENCE [LARGE SCALE GENOMIC DNA]</scope>
    <source>
        <strain evidence="3">Sxm20200214</strain>
        <tissue evidence="3">Leaf</tissue>
    </source>
</reference>
<dbReference type="Pfam" id="PF00244">
    <property type="entry name" value="14-3-3"/>
    <property type="match status" value="1"/>
</dbReference>